<dbReference type="GO" id="GO:0005524">
    <property type="term" value="F:ATP binding"/>
    <property type="evidence" value="ECO:0007669"/>
    <property type="project" value="UniProtKB-KW"/>
</dbReference>
<dbReference type="InterPro" id="IPR003439">
    <property type="entry name" value="ABC_transporter-like_ATP-bd"/>
</dbReference>
<dbReference type="Pfam" id="PF00005">
    <property type="entry name" value="ABC_tran"/>
    <property type="match status" value="1"/>
</dbReference>
<keyword evidence="6" id="KW-1185">Reference proteome</keyword>
<dbReference type="Pfam" id="PF03459">
    <property type="entry name" value="TOBE"/>
    <property type="match status" value="1"/>
</dbReference>
<evidence type="ECO:0000313" key="6">
    <source>
        <dbReference type="Proteomes" id="UP000320011"/>
    </source>
</evidence>
<dbReference type="InterPro" id="IPR005116">
    <property type="entry name" value="Transp-assoc_OB_typ1"/>
</dbReference>
<dbReference type="SUPFAM" id="SSF50331">
    <property type="entry name" value="MOP-like"/>
    <property type="match status" value="1"/>
</dbReference>
<comment type="caution">
    <text evidence="5">The sequence shown here is derived from an EMBL/GenBank/DDBJ whole genome shotgun (WGS) entry which is preliminary data.</text>
</comment>
<proteinExistence type="predicted"/>
<dbReference type="GO" id="GO:0016887">
    <property type="term" value="F:ATP hydrolysis activity"/>
    <property type="evidence" value="ECO:0007669"/>
    <property type="project" value="InterPro"/>
</dbReference>
<dbReference type="Proteomes" id="UP000320011">
    <property type="component" value="Unassembled WGS sequence"/>
</dbReference>
<dbReference type="PROSITE" id="PS00211">
    <property type="entry name" value="ABC_TRANSPORTER_1"/>
    <property type="match status" value="1"/>
</dbReference>
<dbReference type="InterPro" id="IPR027417">
    <property type="entry name" value="P-loop_NTPase"/>
</dbReference>
<gene>
    <name evidence="5" type="ORF">FNH05_09380</name>
</gene>
<feature type="domain" description="ABC transporter" evidence="4">
    <location>
        <begin position="2"/>
        <end position="231"/>
    </location>
</feature>
<name>A0A558D3S1_9PSEU</name>
<accession>A0A558D3S1</accession>
<keyword evidence="1" id="KW-0813">Transport</keyword>
<dbReference type="SUPFAM" id="SSF52540">
    <property type="entry name" value="P-loop containing nucleoside triphosphate hydrolases"/>
    <property type="match status" value="1"/>
</dbReference>
<dbReference type="InterPro" id="IPR008995">
    <property type="entry name" value="Mo/tungstate-bd_C_term_dom"/>
</dbReference>
<dbReference type="RefSeq" id="WP_144586940.1">
    <property type="nucleotide sequence ID" value="NZ_VJWX01000062.1"/>
</dbReference>
<dbReference type="InterPro" id="IPR003593">
    <property type="entry name" value="AAA+_ATPase"/>
</dbReference>
<evidence type="ECO:0000313" key="5">
    <source>
        <dbReference type="EMBL" id="TVT55665.1"/>
    </source>
</evidence>
<dbReference type="SMART" id="SM00382">
    <property type="entry name" value="AAA"/>
    <property type="match status" value="1"/>
</dbReference>
<dbReference type="Gene3D" id="3.40.50.300">
    <property type="entry name" value="P-loop containing nucleotide triphosphate hydrolases"/>
    <property type="match status" value="1"/>
</dbReference>
<reference evidence="5 6" key="1">
    <citation type="submission" date="2019-07" db="EMBL/GenBank/DDBJ databases">
        <authorList>
            <person name="Duangmal K."/>
            <person name="Teo W.F.A."/>
        </authorList>
    </citation>
    <scope>NUCLEOTIDE SEQUENCE [LARGE SCALE GENOMIC DNA]</scope>
    <source>
        <strain evidence="5 6">TBRC 6029</strain>
    </source>
</reference>
<protein>
    <submittedName>
        <fullName evidence="5">ATP-binding cassette domain-containing protein</fullName>
    </submittedName>
</protein>
<reference evidence="5 6" key="2">
    <citation type="submission" date="2019-08" db="EMBL/GenBank/DDBJ databases">
        <title>Amycolatopsis acidicola sp. nov., isolated from peat swamp forest soil.</title>
        <authorList>
            <person name="Srisuk N."/>
        </authorList>
    </citation>
    <scope>NUCLEOTIDE SEQUENCE [LARGE SCALE GENOMIC DNA]</scope>
    <source>
        <strain evidence="5 6">TBRC 6029</strain>
    </source>
</reference>
<dbReference type="PANTHER" id="PTHR42781">
    <property type="entry name" value="SPERMIDINE/PUTRESCINE IMPORT ATP-BINDING PROTEIN POTA"/>
    <property type="match status" value="1"/>
</dbReference>
<dbReference type="InterPro" id="IPR050093">
    <property type="entry name" value="ABC_SmlMolc_Importer"/>
</dbReference>
<evidence type="ECO:0000256" key="1">
    <source>
        <dbReference type="ARBA" id="ARBA00022448"/>
    </source>
</evidence>
<organism evidence="5 6">
    <name type="scientific">Amycolatopsis rhizosphaerae</name>
    <dbReference type="NCBI Taxonomy" id="2053003"/>
    <lineage>
        <taxon>Bacteria</taxon>
        <taxon>Bacillati</taxon>
        <taxon>Actinomycetota</taxon>
        <taxon>Actinomycetes</taxon>
        <taxon>Pseudonocardiales</taxon>
        <taxon>Pseudonocardiaceae</taxon>
        <taxon>Amycolatopsis</taxon>
    </lineage>
</organism>
<dbReference type="EMBL" id="VJWX01000062">
    <property type="protein sequence ID" value="TVT55665.1"/>
    <property type="molecule type" value="Genomic_DNA"/>
</dbReference>
<dbReference type="PANTHER" id="PTHR42781:SF4">
    <property type="entry name" value="SPERMIDINE_PUTRESCINE IMPORT ATP-BINDING PROTEIN POTA"/>
    <property type="match status" value="1"/>
</dbReference>
<evidence type="ECO:0000256" key="2">
    <source>
        <dbReference type="ARBA" id="ARBA00022741"/>
    </source>
</evidence>
<keyword evidence="2" id="KW-0547">Nucleotide-binding</keyword>
<dbReference type="AlphaFoldDB" id="A0A558D3S1"/>
<keyword evidence="3 5" id="KW-0067">ATP-binding</keyword>
<evidence type="ECO:0000256" key="3">
    <source>
        <dbReference type="ARBA" id="ARBA00022840"/>
    </source>
</evidence>
<dbReference type="Gene3D" id="2.40.50.100">
    <property type="match status" value="1"/>
</dbReference>
<dbReference type="PROSITE" id="PS50893">
    <property type="entry name" value="ABC_TRANSPORTER_2"/>
    <property type="match status" value="1"/>
</dbReference>
<sequence>MTLHAEIGLARGGFELSVGFDVPAGSVLAILGPNGSGKSSLLGCLAGLLAARQAVITLDGRALHGLPAHARAVGLLSQDPLLFPHLSVLDNVAFAPRSKGEGRARSREIARHWLAEVDAAEFAERRPGALSGGQAQRVAVARALAAAPDLLLLDEPLAALDVDAAPAIRGLLRRVLSTHRIAATVLVTHDPLDALALADHVLVLAGGKAVERGPTREVLAAPRTAFTARIAGLNLIAGTAVEEGLRTEDGALVAGMLAPDAVAGEPAVAVFEPSAVSVYPAEDGHPGSPRNLIPAVVSVLEPHGPVIRLRTTSGLSAELTPAAVADLGLEPGLGVRLAVKATTITVHPAAAQ</sequence>
<evidence type="ECO:0000259" key="4">
    <source>
        <dbReference type="PROSITE" id="PS50893"/>
    </source>
</evidence>
<dbReference type="InterPro" id="IPR017871">
    <property type="entry name" value="ABC_transporter-like_CS"/>
</dbReference>
<dbReference type="OrthoDB" id="9112331at2"/>